<evidence type="ECO:0000256" key="2">
    <source>
        <dbReference type="SAM" id="Coils"/>
    </source>
</evidence>
<keyword evidence="1 3" id="KW-0732">Signal</keyword>
<comment type="caution">
    <text evidence="4">The sequence shown here is derived from an EMBL/GenBank/DDBJ whole genome shotgun (WGS) entry which is preliminary data.</text>
</comment>
<reference evidence="4" key="1">
    <citation type="journal article" date="2020" name="mSystems">
        <title>Genome- and Community-Level Interaction Insights into Carbon Utilization and Element Cycling Functions of Hydrothermarchaeota in Hydrothermal Sediment.</title>
        <authorList>
            <person name="Zhou Z."/>
            <person name="Liu Y."/>
            <person name="Xu W."/>
            <person name="Pan J."/>
            <person name="Luo Z.H."/>
            <person name="Li M."/>
        </authorList>
    </citation>
    <scope>NUCLEOTIDE SEQUENCE [LARGE SCALE GENOMIC DNA]</scope>
    <source>
        <strain evidence="4">HyVt-505</strain>
    </source>
</reference>
<evidence type="ECO:0000256" key="1">
    <source>
        <dbReference type="ARBA" id="ARBA00022729"/>
    </source>
</evidence>
<gene>
    <name evidence="4" type="ORF">ENJ65_03295</name>
</gene>
<evidence type="ECO:0000313" key="4">
    <source>
        <dbReference type="EMBL" id="HHJ80639.1"/>
    </source>
</evidence>
<organism evidence="4">
    <name type="scientific">Candidatus Tenderia electrophaga</name>
    <dbReference type="NCBI Taxonomy" id="1748243"/>
    <lineage>
        <taxon>Bacteria</taxon>
        <taxon>Pseudomonadati</taxon>
        <taxon>Pseudomonadota</taxon>
        <taxon>Gammaproteobacteria</taxon>
        <taxon>Candidatus Tenderiales</taxon>
        <taxon>Candidatus Tenderiaceae</taxon>
        <taxon>Candidatus Tenderia</taxon>
    </lineage>
</organism>
<keyword evidence="2" id="KW-0175">Coiled coil</keyword>
<name>A0A832J3H3_9GAMM</name>
<feature type="coiled-coil region" evidence="2">
    <location>
        <begin position="92"/>
        <end position="182"/>
    </location>
</feature>
<dbReference type="AlphaFoldDB" id="A0A832J3H3"/>
<feature type="chain" id="PRO_5032577603" evidence="3">
    <location>
        <begin position="23"/>
        <end position="215"/>
    </location>
</feature>
<dbReference type="EMBL" id="DRNF01000207">
    <property type="protein sequence ID" value="HHJ80639.1"/>
    <property type="molecule type" value="Genomic_DNA"/>
</dbReference>
<dbReference type="NCBIfam" id="TIGR04211">
    <property type="entry name" value="SH3_and_anchor"/>
    <property type="match status" value="1"/>
</dbReference>
<feature type="non-terminal residue" evidence="4">
    <location>
        <position position="215"/>
    </location>
</feature>
<protein>
    <submittedName>
        <fullName evidence="4">TIGR04211 family SH3 domain-containing protein</fullName>
    </submittedName>
</protein>
<sequence length="215" mass="23356">MAKRLVMLLLPVLLLPAAYSHAETAYITDSITVGVFKDAKLKGEPLERLPSGALVDVLQSTADVAKIKSGSGKTGWMRTSFLTKNLPAVIQLEDADHKLSKVNSALDKAKKKIKKLEKKAKQASKDAGWMKAEMAKARKKAAAAEARLTSRQGQASEIEKQAETLDAQLVELRLKNADLEQRLAATLLINAVDEVEAVTAEEVSPQDESSLPWVI</sequence>
<accession>A0A832J3H3</accession>
<dbReference type="InterPro" id="IPR016476">
    <property type="entry name" value="SH3_dom_pro"/>
</dbReference>
<dbReference type="SUPFAM" id="SSF57997">
    <property type="entry name" value="Tropomyosin"/>
    <property type="match status" value="1"/>
</dbReference>
<proteinExistence type="predicted"/>
<evidence type="ECO:0000256" key="3">
    <source>
        <dbReference type="SAM" id="SignalP"/>
    </source>
</evidence>
<dbReference type="Proteomes" id="UP000885832">
    <property type="component" value="Unassembled WGS sequence"/>
</dbReference>
<feature type="signal peptide" evidence="3">
    <location>
        <begin position="1"/>
        <end position="22"/>
    </location>
</feature>